<reference evidence="3 4" key="1">
    <citation type="submission" date="2019-09" db="EMBL/GenBank/DDBJ databases">
        <title>Polymorphobacter sp. isolated from a lake in China.</title>
        <authorList>
            <person name="Liu Z."/>
        </authorList>
    </citation>
    <scope>NUCLEOTIDE SEQUENCE [LARGE SCALE GENOMIC DNA]</scope>
    <source>
        <strain evidence="3 4">D40P</strain>
    </source>
</reference>
<dbReference type="EMBL" id="WIOL01000003">
    <property type="protein sequence ID" value="MQT17612.1"/>
    <property type="molecule type" value="Genomic_DNA"/>
</dbReference>
<feature type="chain" id="PRO_5028963960" evidence="1">
    <location>
        <begin position="21"/>
        <end position="169"/>
    </location>
</feature>
<evidence type="ECO:0000259" key="2">
    <source>
        <dbReference type="Pfam" id="PF13628"/>
    </source>
</evidence>
<dbReference type="Pfam" id="PF13628">
    <property type="entry name" value="DUF4142"/>
    <property type="match status" value="1"/>
</dbReference>
<sequence length="169" mass="17848">MSRLVTFAFAGLIATSAAQAAPTTDAGSYVAQAGASDLYEKTSSQLVLANAQRADVRRFAQMMIDDHGKTTQQVVAAAKQDRVTAGPPAMTAEQTQMIKDLRAATGAQRESLYVQQQVKAHQQALDLHRSFANGGSTPMLKKVAGGAVPIIQKHVEMVTNLAAAPAVTR</sequence>
<protein>
    <submittedName>
        <fullName evidence="3">DUF4142 domain-containing protein</fullName>
    </submittedName>
</protein>
<gene>
    <name evidence="3" type="ORF">F3168_10090</name>
</gene>
<dbReference type="Gene3D" id="1.20.1260.10">
    <property type="match status" value="1"/>
</dbReference>
<dbReference type="AlphaFoldDB" id="A0A7C9GPK8"/>
<proteinExistence type="predicted"/>
<keyword evidence="4" id="KW-1185">Reference proteome</keyword>
<dbReference type="PANTHER" id="PTHR38593">
    <property type="entry name" value="BLR2558 PROTEIN"/>
    <property type="match status" value="1"/>
</dbReference>
<dbReference type="InterPro" id="IPR012347">
    <property type="entry name" value="Ferritin-like"/>
</dbReference>
<evidence type="ECO:0000256" key="1">
    <source>
        <dbReference type="SAM" id="SignalP"/>
    </source>
</evidence>
<dbReference type="InterPro" id="IPR025419">
    <property type="entry name" value="DUF4142"/>
</dbReference>
<comment type="caution">
    <text evidence="3">The sequence shown here is derived from an EMBL/GenBank/DDBJ whole genome shotgun (WGS) entry which is preliminary data.</text>
</comment>
<name>A0A7C9GPK8_9SPHN</name>
<feature type="domain" description="DUF4142" evidence="2">
    <location>
        <begin position="28"/>
        <end position="161"/>
    </location>
</feature>
<evidence type="ECO:0000313" key="3">
    <source>
        <dbReference type="EMBL" id="MQT17612.1"/>
    </source>
</evidence>
<accession>A0A7C9GPK8</accession>
<dbReference type="OrthoDB" id="8005547at2"/>
<organism evidence="3 4">
    <name type="scientific">Sandarakinorhabdus fusca</name>
    <dbReference type="NCBI Taxonomy" id="1439888"/>
    <lineage>
        <taxon>Bacteria</taxon>
        <taxon>Pseudomonadati</taxon>
        <taxon>Pseudomonadota</taxon>
        <taxon>Alphaproteobacteria</taxon>
        <taxon>Sphingomonadales</taxon>
        <taxon>Sphingosinicellaceae</taxon>
        <taxon>Sandarakinorhabdus</taxon>
    </lineage>
</organism>
<dbReference type="RefSeq" id="WP_152578056.1">
    <property type="nucleotide sequence ID" value="NZ_JAATJI010000002.1"/>
</dbReference>
<keyword evidence="1" id="KW-0732">Signal</keyword>
<dbReference type="Proteomes" id="UP000481327">
    <property type="component" value="Unassembled WGS sequence"/>
</dbReference>
<dbReference type="PANTHER" id="PTHR38593:SF1">
    <property type="entry name" value="BLR2558 PROTEIN"/>
    <property type="match status" value="1"/>
</dbReference>
<feature type="signal peptide" evidence="1">
    <location>
        <begin position="1"/>
        <end position="20"/>
    </location>
</feature>
<evidence type="ECO:0000313" key="4">
    <source>
        <dbReference type="Proteomes" id="UP000481327"/>
    </source>
</evidence>